<evidence type="ECO:0000313" key="8">
    <source>
        <dbReference type="EMBL" id="CAI6342830.1"/>
    </source>
</evidence>
<evidence type="ECO:0000313" key="9">
    <source>
        <dbReference type="Proteomes" id="UP001160148"/>
    </source>
</evidence>
<feature type="region of interest" description="Disordered" evidence="6">
    <location>
        <begin position="27"/>
        <end position="59"/>
    </location>
</feature>
<dbReference type="Gene3D" id="1.10.20.10">
    <property type="entry name" value="Histone, subunit A"/>
    <property type="match status" value="1"/>
</dbReference>
<dbReference type="Pfam" id="PF04719">
    <property type="entry name" value="TAFII28"/>
    <property type="match status" value="1"/>
</dbReference>
<comment type="caution">
    <text evidence="8">The sequence shown here is derived from an EMBL/GenBank/DDBJ whole genome shotgun (WGS) entry which is preliminary data.</text>
</comment>
<dbReference type="AlphaFoldDB" id="A0AAV0VGS4"/>
<dbReference type="CDD" id="cd08048">
    <property type="entry name" value="HFD_TAF11"/>
    <property type="match status" value="1"/>
</dbReference>
<dbReference type="FunFam" id="1.10.20.10:FF:000025">
    <property type="entry name" value="Transcription initiation factor TFIID subunit 11"/>
    <property type="match status" value="1"/>
</dbReference>
<dbReference type="SUPFAM" id="SSF47113">
    <property type="entry name" value="Histone-fold"/>
    <property type="match status" value="1"/>
</dbReference>
<accession>A0AAV0VGS4</accession>
<keyword evidence="5" id="KW-0539">Nucleus</keyword>
<evidence type="ECO:0000256" key="3">
    <source>
        <dbReference type="ARBA" id="ARBA00023015"/>
    </source>
</evidence>
<name>A0AAV0VGS4_9HEMI</name>
<feature type="domain" description="TAFII28-like protein" evidence="7">
    <location>
        <begin position="67"/>
        <end position="152"/>
    </location>
</feature>
<evidence type="ECO:0000256" key="5">
    <source>
        <dbReference type="ARBA" id="ARBA00023242"/>
    </source>
</evidence>
<feature type="compositionally biased region" description="Basic and acidic residues" evidence="6">
    <location>
        <begin position="31"/>
        <end position="41"/>
    </location>
</feature>
<evidence type="ECO:0000256" key="6">
    <source>
        <dbReference type="SAM" id="MobiDB-lite"/>
    </source>
</evidence>
<dbReference type="GO" id="GO:0016251">
    <property type="term" value="F:RNA polymerase II general transcription initiation factor activity"/>
    <property type="evidence" value="ECO:0007669"/>
    <property type="project" value="TreeGrafter"/>
</dbReference>
<dbReference type="GO" id="GO:0046982">
    <property type="term" value="F:protein heterodimerization activity"/>
    <property type="evidence" value="ECO:0007669"/>
    <property type="project" value="InterPro"/>
</dbReference>
<evidence type="ECO:0000259" key="7">
    <source>
        <dbReference type="Pfam" id="PF04719"/>
    </source>
</evidence>
<dbReference type="PANTHER" id="PTHR13218">
    <property type="entry name" value="TRANSCRIPTION INITIATION FACTOR TFIID SUBUNIT 11-RELATED"/>
    <property type="match status" value="1"/>
</dbReference>
<comment type="subcellular location">
    <subcellularLocation>
        <location evidence="1">Nucleus</location>
    </subcellularLocation>
</comment>
<dbReference type="InterPro" id="IPR045127">
    <property type="entry name" value="TAF11-like"/>
</dbReference>
<comment type="similarity">
    <text evidence="2">Belongs to the TAF11 family.</text>
</comment>
<evidence type="ECO:0000256" key="1">
    <source>
        <dbReference type="ARBA" id="ARBA00004123"/>
    </source>
</evidence>
<dbReference type="Proteomes" id="UP001160148">
    <property type="component" value="Unassembled WGS sequence"/>
</dbReference>
<dbReference type="PANTHER" id="PTHR13218:SF8">
    <property type="entry name" value="TRANSCRIPTION INITIATION FACTOR TFIID SUBUNIT 11"/>
    <property type="match status" value="1"/>
</dbReference>
<keyword evidence="3" id="KW-0805">Transcription regulation</keyword>
<protein>
    <recommendedName>
        <fullName evidence="7">TAFII28-like protein domain-containing protein</fullName>
    </recommendedName>
</protein>
<keyword evidence="4" id="KW-0804">Transcription</keyword>
<organism evidence="8 9">
    <name type="scientific">Macrosiphum euphorbiae</name>
    <name type="common">potato aphid</name>
    <dbReference type="NCBI Taxonomy" id="13131"/>
    <lineage>
        <taxon>Eukaryota</taxon>
        <taxon>Metazoa</taxon>
        <taxon>Ecdysozoa</taxon>
        <taxon>Arthropoda</taxon>
        <taxon>Hexapoda</taxon>
        <taxon>Insecta</taxon>
        <taxon>Pterygota</taxon>
        <taxon>Neoptera</taxon>
        <taxon>Paraneoptera</taxon>
        <taxon>Hemiptera</taxon>
        <taxon>Sternorrhyncha</taxon>
        <taxon>Aphidomorpha</taxon>
        <taxon>Aphidoidea</taxon>
        <taxon>Aphididae</taxon>
        <taxon>Macrosiphini</taxon>
        <taxon>Macrosiphum</taxon>
    </lineage>
</organism>
<dbReference type="EMBL" id="CARXXK010000001">
    <property type="protein sequence ID" value="CAI6342830.1"/>
    <property type="molecule type" value="Genomic_DNA"/>
</dbReference>
<dbReference type="GO" id="GO:0005669">
    <property type="term" value="C:transcription factor TFIID complex"/>
    <property type="evidence" value="ECO:0007669"/>
    <property type="project" value="InterPro"/>
</dbReference>
<reference evidence="8 9" key="1">
    <citation type="submission" date="2023-01" db="EMBL/GenBank/DDBJ databases">
        <authorList>
            <person name="Whitehead M."/>
        </authorList>
    </citation>
    <scope>NUCLEOTIDE SEQUENCE [LARGE SCALE GENOMIC DNA]</scope>
</reference>
<gene>
    <name evidence="8" type="ORF">MEUPH1_LOCUS172</name>
</gene>
<dbReference type="InterPro" id="IPR009072">
    <property type="entry name" value="Histone-fold"/>
</dbReference>
<sequence length="171" mass="19766">MENIMFNKDQEMESSSYKDYNSQEDLFLVPEPKRSNDRHNSSDPFGKKKKDKSKKQIEAEEREKMRVLVSNFTEEQLDRYEMFRRSVFPKAAIKRIVQTITGNSVSQNVVIAMSGIAKVFIGEIVEEALDIMEAQEDSGPLHPKHLREAVRRLRKTGAIPSSKGRKLPFYI</sequence>
<proteinExistence type="inferred from homology"/>
<dbReference type="GO" id="GO:0051123">
    <property type="term" value="P:RNA polymerase II preinitiation complex assembly"/>
    <property type="evidence" value="ECO:0007669"/>
    <property type="project" value="InterPro"/>
</dbReference>
<evidence type="ECO:0000256" key="2">
    <source>
        <dbReference type="ARBA" id="ARBA00009788"/>
    </source>
</evidence>
<keyword evidence="9" id="KW-1185">Reference proteome</keyword>
<dbReference type="InterPro" id="IPR006809">
    <property type="entry name" value="TAFII28_dom"/>
</dbReference>
<evidence type="ECO:0000256" key="4">
    <source>
        <dbReference type="ARBA" id="ARBA00023163"/>
    </source>
</evidence>